<dbReference type="RefSeq" id="WP_009383819.1">
    <property type="nucleotide sequence ID" value="NZ_AMSQ01000011.1"/>
</dbReference>
<evidence type="ECO:0000256" key="7">
    <source>
        <dbReference type="ARBA" id="ARBA00023163"/>
    </source>
</evidence>
<evidence type="ECO:0000256" key="4">
    <source>
        <dbReference type="ARBA" id="ARBA00022898"/>
    </source>
</evidence>
<keyword evidence="5" id="KW-0805">Transcription regulation</keyword>
<keyword evidence="7" id="KW-0804">Transcription</keyword>
<dbReference type="eggNOG" id="COG1167">
    <property type="taxonomic scope" value="Bacteria"/>
</dbReference>
<dbReference type="GO" id="GO:0003700">
    <property type="term" value="F:DNA-binding transcription factor activity"/>
    <property type="evidence" value="ECO:0007669"/>
    <property type="project" value="InterPro"/>
</dbReference>
<dbReference type="CDD" id="cd00609">
    <property type="entry name" value="AAT_like"/>
    <property type="match status" value="1"/>
</dbReference>
<dbReference type="InterPro" id="IPR004839">
    <property type="entry name" value="Aminotransferase_I/II_large"/>
</dbReference>
<dbReference type="InterPro" id="IPR015421">
    <property type="entry name" value="PyrdxlP-dep_Trfase_major"/>
</dbReference>
<dbReference type="InterPro" id="IPR015424">
    <property type="entry name" value="PyrdxlP-dep_Trfase"/>
</dbReference>
<dbReference type="InterPro" id="IPR000524">
    <property type="entry name" value="Tscrpt_reg_HTH_GntR"/>
</dbReference>
<evidence type="ECO:0000256" key="1">
    <source>
        <dbReference type="ARBA" id="ARBA00001933"/>
    </source>
</evidence>
<evidence type="ECO:0000259" key="8">
    <source>
        <dbReference type="PROSITE" id="PS50949"/>
    </source>
</evidence>
<comment type="similarity">
    <text evidence="2">In the C-terminal section; belongs to the class-I pyridoxal-phosphate-dependent aminotransferase family.</text>
</comment>
<name>K9AJH4_9STAP</name>
<reference evidence="9 10" key="1">
    <citation type="journal article" date="2013" name="Genome Announc.">
        <title>Genome Sequence of Staphylococcus massiliensis Strain S46, Isolated from the Surface of Healthy Human Skin.</title>
        <authorList>
            <person name="Srivastav R."/>
            <person name="Singh A."/>
            <person name="Jangir P.K."/>
            <person name="Kumari C."/>
            <person name="Muduli S."/>
            <person name="Sharma R."/>
        </authorList>
    </citation>
    <scope>NUCLEOTIDE SEQUENCE [LARGE SCALE GENOMIC DNA]</scope>
    <source>
        <strain evidence="9 10">S46</strain>
    </source>
</reference>
<dbReference type="GO" id="GO:0003677">
    <property type="term" value="F:DNA binding"/>
    <property type="evidence" value="ECO:0007669"/>
    <property type="project" value="UniProtKB-KW"/>
</dbReference>
<comment type="cofactor">
    <cofactor evidence="1">
        <name>pyridoxal 5'-phosphate</name>
        <dbReference type="ChEBI" id="CHEBI:597326"/>
    </cofactor>
</comment>
<keyword evidence="4" id="KW-0663">Pyridoxal phosphate</keyword>
<dbReference type="Pfam" id="PF00392">
    <property type="entry name" value="GntR"/>
    <property type="match status" value="1"/>
</dbReference>
<dbReference type="SUPFAM" id="SSF46785">
    <property type="entry name" value="Winged helix' DNA-binding domain"/>
    <property type="match status" value="1"/>
</dbReference>
<gene>
    <name evidence="9" type="ORF">C273_07442</name>
</gene>
<dbReference type="EMBL" id="AMSQ01000011">
    <property type="protein sequence ID" value="EKU47389.1"/>
    <property type="molecule type" value="Genomic_DNA"/>
</dbReference>
<keyword evidence="6" id="KW-0238">DNA-binding</keyword>
<dbReference type="SUPFAM" id="SSF53383">
    <property type="entry name" value="PLP-dependent transferases"/>
    <property type="match status" value="1"/>
</dbReference>
<organism evidence="9 10">
    <name type="scientific">Staphylococcus massiliensis S46</name>
    <dbReference type="NCBI Taxonomy" id="1229783"/>
    <lineage>
        <taxon>Bacteria</taxon>
        <taxon>Bacillati</taxon>
        <taxon>Bacillota</taxon>
        <taxon>Bacilli</taxon>
        <taxon>Bacillales</taxon>
        <taxon>Staphylococcaceae</taxon>
        <taxon>Staphylococcus</taxon>
    </lineage>
</organism>
<dbReference type="GO" id="GO:0030170">
    <property type="term" value="F:pyridoxal phosphate binding"/>
    <property type="evidence" value="ECO:0007669"/>
    <property type="project" value="InterPro"/>
</dbReference>
<dbReference type="Proteomes" id="UP000009885">
    <property type="component" value="Unassembled WGS sequence"/>
</dbReference>
<dbReference type="PANTHER" id="PTHR46577:SF1">
    <property type="entry name" value="HTH-TYPE TRANSCRIPTIONAL REGULATORY PROTEIN GABR"/>
    <property type="match status" value="1"/>
</dbReference>
<accession>K9AJH4</accession>
<dbReference type="InterPro" id="IPR036390">
    <property type="entry name" value="WH_DNA-bd_sf"/>
</dbReference>
<evidence type="ECO:0000256" key="3">
    <source>
        <dbReference type="ARBA" id="ARBA00022576"/>
    </source>
</evidence>
<evidence type="ECO:0000256" key="2">
    <source>
        <dbReference type="ARBA" id="ARBA00005384"/>
    </source>
</evidence>
<dbReference type="InterPro" id="IPR036388">
    <property type="entry name" value="WH-like_DNA-bd_sf"/>
</dbReference>
<evidence type="ECO:0000313" key="9">
    <source>
        <dbReference type="EMBL" id="EKU47389.1"/>
    </source>
</evidence>
<proteinExistence type="inferred from homology"/>
<dbReference type="SMART" id="SM00345">
    <property type="entry name" value="HTH_GNTR"/>
    <property type="match status" value="1"/>
</dbReference>
<dbReference type="OrthoDB" id="9808770at2"/>
<dbReference type="Gene3D" id="1.10.10.10">
    <property type="entry name" value="Winged helix-like DNA-binding domain superfamily/Winged helix DNA-binding domain"/>
    <property type="match status" value="1"/>
</dbReference>
<dbReference type="PATRIC" id="fig|1229783.3.peg.1502"/>
<dbReference type="GO" id="GO:0008483">
    <property type="term" value="F:transaminase activity"/>
    <property type="evidence" value="ECO:0007669"/>
    <property type="project" value="UniProtKB-KW"/>
</dbReference>
<dbReference type="PANTHER" id="PTHR46577">
    <property type="entry name" value="HTH-TYPE TRANSCRIPTIONAL REGULATORY PROTEIN GABR"/>
    <property type="match status" value="1"/>
</dbReference>
<dbReference type="AlphaFoldDB" id="K9AJH4"/>
<evidence type="ECO:0000313" key="10">
    <source>
        <dbReference type="Proteomes" id="UP000009885"/>
    </source>
</evidence>
<protein>
    <submittedName>
        <fullName evidence="9">GntR family transcriptional regulator</fullName>
    </submittedName>
</protein>
<evidence type="ECO:0000256" key="6">
    <source>
        <dbReference type="ARBA" id="ARBA00023125"/>
    </source>
</evidence>
<sequence>MKKSTPLYMQLYESLKEQIIEGQYESNERFPSKRQLSEHLNLSATTIEHAYQQLLEEGFIYSKPRSGYFVSEIETLPVVNRFKPVIESKEEEKPLYRYGFFLTEIDTSHFPFAQFRKYAKEAFNEDNRDLLKSGAPQGEMYLRKQIAHYLFNSRGVKCHPDQIIVGSSTKQLINLITELLPNDKFIIERPSYPPVKETLERKQIPYQSVEVASDGIEIKPIKSTTHNVLYVTPSHQFPTGATMHIKKRTQLLKWSREDAHRYIIEDDYDSEFRYYGKPLPALQSLDTSGKVIYISTFSKSLFPSCRIAYVVLPEALLARYKQLPSIENNSVPKHIQFMVSEFMASGGFERHLNKMRKIYKEKLQLILKALKPYKDQLKITGERTGMHFLLTVTNGLSLESCLSAAKDHQLYIKPLAHYDANYVDQPVFVISFGGIPTEEIREHVDILIKSLTIKKDR</sequence>
<keyword evidence="3" id="KW-0032">Aminotransferase</keyword>
<dbReference type="Pfam" id="PF00155">
    <property type="entry name" value="Aminotran_1_2"/>
    <property type="match status" value="1"/>
</dbReference>
<keyword evidence="3" id="KW-0808">Transferase</keyword>
<keyword evidence="10" id="KW-1185">Reference proteome</keyword>
<feature type="domain" description="HTH gntR-type" evidence="8">
    <location>
        <begin position="5"/>
        <end position="73"/>
    </location>
</feature>
<evidence type="ECO:0000256" key="5">
    <source>
        <dbReference type="ARBA" id="ARBA00023015"/>
    </source>
</evidence>
<dbReference type="CDD" id="cd07377">
    <property type="entry name" value="WHTH_GntR"/>
    <property type="match status" value="1"/>
</dbReference>
<dbReference type="Gene3D" id="3.40.640.10">
    <property type="entry name" value="Type I PLP-dependent aspartate aminotransferase-like (Major domain)"/>
    <property type="match status" value="1"/>
</dbReference>
<comment type="caution">
    <text evidence="9">The sequence shown here is derived from an EMBL/GenBank/DDBJ whole genome shotgun (WGS) entry which is preliminary data.</text>
</comment>
<dbReference type="InterPro" id="IPR051446">
    <property type="entry name" value="HTH_trans_reg/aminotransferase"/>
</dbReference>
<dbReference type="STRING" id="1229783.C273_07442"/>
<dbReference type="PROSITE" id="PS50949">
    <property type="entry name" value="HTH_GNTR"/>
    <property type="match status" value="1"/>
</dbReference>